<evidence type="ECO:0000313" key="2">
    <source>
        <dbReference type="Proteomes" id="UP001177769"/>
    </source>
</evidence>
<accession>A0AA95NDR6</accession>
<name>A0AA95NDR6_9BURK</name>
<organism evidence="1 2">
    <name type="scientific">Paucibacter sediminis</name>
    <dbReference type="NCBI Taxonomy" id="3019553"/>
    <lineage>
        <taxon>Bacteria</taxon>
        <taxon>Pseudomonadati</taxon>
        <taxon>Pseudomonadota</taxon>
        <taxon>Betaproteobacteria</taxon>
        <taxon>Burkholderiales</taxon>
        <taxon>Sphaerotilaceae</taxon>
        <taxon>Roseateles</taxon>
    </lineage>
</organism>
<dbReference type="Proteomes" id="UP001177769">
    <property type="component" value="Chromosome"/>
</dbReference>
<protein>
    <submittedName>
        <fullName evidence="1">DUF6527 family protein</fullName>
    </submittedName>
</protein>
<dbReference type="InterPro" id="IPR045384">
    <property type="entry name" value="DUF6527"/>
</dbReference>
<dbReference type="Pfam" id="PF20137">
    <property type="entry name" value="BubE"/>
    <property type="match status" value="1"/>
</dbReference>
<reference evidence="1" key="1">
    <citation type="submission" date="2023-01" db="EMBL/GenBank/DDBJ databases">
        <title>Whole genome sequence of Paucibacter sp. S2-9 isolated from pond sediment.</title>
        <authorList>
            <person name="Jung J.Y."/>
        </authorList>
    </citation>
    <scope>NUCLEOTIDE SEQUENCE</scope>
    <source>
        <strain evidence="1">S2-9</strain>
    </source>
</reference>
<dbReference type="KEGG" id="pais:PFX98_01280"/>
<keyword evidence="2" id="KW-1185">Reference proteome</keyword>
<dbReference type="EMBL" id="CP116346">
    <property type="protein sequence ID" value="WIT12264.1"/>
    <property type="molecule type" value="Genomic_DNA"/>
</dbReference>
<evidence type="ECO:0000313" key="1">
    <source>
        <dbReference type="EMBL" id="WIT12264.1"/>
    </source>
</evidence>
<proteinExistence type="predicted"/>
<sequence length="144" mass="16148">MKASAIRPEFVEFIPKLLEPGVLYVSEKYRTASHLCACGCGEKVVTPLSPADWHLSMDGGKVSLHPSIGNWNYACKSHYWIRRNAISWAGGMSKGQIERVQARDFADRASQVAQINRERDEQRAAASGGFFGRVLRTLRRLLKL</sequence>
<dbReference type="RefSeq" id="WP_285233357.1">
    <property type="nucleotide sequence ID" value="NZ_CP116346.1"/>
</dbReference>
<gene>
    <name evidence="1" type="ORF">PFX98_01280</name>
</gene>
<dbReference type="AlphaFoldDB" id="A0AA95NDR6"/>